<dbReference type="InterPro" id="IPR029058">
    <property type="entry name" value="AB_hydrolase_fold"/>
</dbReference>
<dbReference type="Proteomes" id="UP000326509">
    <property type="component" value="Unassembled WGS sequence"/>
</dbReference>
<evidence type="ECO:0000313" key="1">
    <source>
        <dbReference type="EMBL" id="GER59164.1"/>
    </source>
</evidence>
<reference evidence="1 2" key="1">
    <citation type="submission" date="2019-08" db="EMBL/GenBank/DDBJ databases">
        <title>Draft genome sequence of Ulvibacter marinus type strain NBRC 109484.</title>
        <authorList>
            <person name="Kawano K."/>
            <person name="Ushijima N."/>
            <person name="Kihara M."/>
            <person name="Itoh H."/>
        </authorList>
    </citation>
    <scope>NUCLEOTIDE SEQUENCE [LARGE SCALE GENOMIC DNA]</scope>
    <source>
        <strain evidence="1 2">NBRC 109484</strain>
    </source>
</reference>
<dbReference type="RefSeq" id="WP_151673232.1">
    <property type="nucleotide sequence ID" value="NZ_BKCG01000002.1"/>
</dbReference>
<protein>
    <submittedName>
        <fullName evidence="1">Alpha/beta hydrolase</fullName>
    </submittedName>
</protein>
<dbReference type="OrthoDB" id="659408at2"/>
<evidence type="ECO:0000313" key="2">
    <source>
        <dbReference type="Proteomes" id="UP000326509"/>
    </source>
</evidence>
<dbReference type="GO" id="GO:0016787">
    <property type="term" value="F:hydrolase activity"/>
    <property type="evidence" value="ECO:0007669"/>
    <property type="project" value="UniProtKB-KW"/>
</dbReference>
<keyword evidence="1" id="KW-0378">Hydrolase</keyword>
<dbReference type="SUPFAM" id="SSF53474">
    <property type="entry name" value="alpha/beta-Hydrolases"/>
    <property type="match status" value="1"/>
</dbReference>
<dbReference type="AlphaFoldDB" id="A0A5J4IW35"/>
<proteinExistence type="predicted"/>
<accession>A0A5J4IW35</accession>
<organism evidence="1 2">
    <name type="scientific">Patiriisocius marinus</name>
    <dbReference type="NCBI Taxonomy" id="1397112"/>
    <lineage>
        <taxon>Bacteria</taxon>
        <taxon>Pseudomonadati</taxon>
        <taxon>Bacteroidota</taxon>
        <taxon>Flavobacteriia</taxon>
        <taxon>Flavobacteriales</taxon>
        <taxon>Flavobacteriaceae</taxon>
        <taxon>Patiriisocius</taxon>
    </lineage>
</organism>
<dbReference type="EMBL" id="BKCG01000002">
    <property type="protein sequence ID" value="GER59164.1"/>
    <property type="molecule type" value="Genomic_DNA"/>
</dbReference>
<keyword evidence="2" id="KW-1185">Reference proteome</keyword>
<sequence>MIKEKIPVYFVPGLAASKEIFRNIKLPEDRYKTTIIDWLIPEEKEPISDYAKRMASFVKEENAVLIGVSFGGVMVQEMSLHLILRKLIIISSVKSKSELPKRLRIIRKLRAYKLAPTSLIVSSKDLTKYAVGPKSKKRLKIYDEYLHVRDKRYLPWAIENMVCWDREEVDLAVHHIHGNADMVFPIKYINSSEIIEGGTHIMLLNKATAVTKKIVDIIEDN</sequence>
<name>A0A5J4IW35_9FLAO</name>
<comment type="caution">
    <text evidence="1">The sequence shown here is derived from an EMBL/GenBank/DDBJ whole genome shotgun (WGS) entry which is preliminary data.</text>
</comment>
<dbReference type="Gene3D" id="3.40.50.1820">
    <property type="entry name" value="alpha/beta hydrolase"/>
    <property type="match status" value="1"/>
</dbReference>
<gene>
    <name evidence="1" type="ORF">ULMA_12720</name>
</gene>